<gene>
    <name evidence="3" type="ORF">AAW51_3833</name>
</gene>
<keyword evidence="4" id="KW-1185">Reference proteome</keyword>
<feature type="signal peptide" evidence="1">
    <location>
        <begin position="1"/>
        <end position="23"/>
    </location>
</feature>
<dbReference type="PANTHER" id="PTHR19328:SF75">
    <property type="entry name" value="ALDOSE SUGAR DEHYDROGENASE YLII"/>
    <property type="match status" value="1"/>
</dbReference>
<dbReference type="InterPro" id="IPR011041">
    <property type="entry name" value="Quinoprot_gluc/sorb_DH_b-prop"/>
</dbReference>
<proteinExistence type="predicted"/>
<dbReference type="InterPro" id="IPR012938">
    <property type="entry name" value="Glc/Sorbosone_DH"/>
</dbReference>
<name>A0A0G3BM61_9BURK</name>
<dbReference type="EMBL" id="CP011371">
    <property type="protein sequence ID" value="AKJ30524.1"/>
    <property type="molecule type" value="Genomic_DNA"/>
</dbReference>
<evidence type="ECO:0000313" key="3">
    <source>
        <dbReference type="EMBL" id="AKJ30524.1"/>
    </source>
</evidence>
<dbReference type="KEGG" id="pbh:AAW51_3833"/>
<accession>A0A0G3BM61</accession>
<organism evidence="3 4">
    <name type="scientific">Caldimonas brevitalea</name>
    <dbReference type="NCBI Taxonomy" id="413882"/>
    <lineage>
        <taxon>Bacteria</taxon>
        <taxon>Pseudomonadati</taxon>
        <taxon>Pseudomonadota</taxon>
        <taxon>Betaproteobacteria</taxon>
        <taxon>Burkholderiales</taxon>
        <taxon>Sphaerotilaceae</taxon>
        <taxon>Caldimonas</taxon>
    </lineage>
</organism>
<dbReference type="AlphaFoldDB" id="A0A0G3BM61"/>
<dbReference type="InterPro" id="IPR011042">
    <property type="entry name" value="6-blade_b-propeller_TolB-like"/>
</dbReference>
<feature type="chain" id="PRO_5005183980" evidence="1">
    <location>
        <begin position="24"/>
        <end position="366"/>
    </location>
</feature>
<dbReference type="Proteomes" id="UP000035352">
    <property type="component" value="Chromosome"/>
</dbReference>
<dbReference type="SUPFAM" id="SSF50952">
    <property type="entry name" value="Soluble quinoprotein glucose dehydrogenase"/>
    <property type="match status" value="1"/>
</dbReference>
<dbReference type="Gene3D" id="2.120.10.30">
    <property type="entry name" value="TolB, C-terminal domain"/>
    <property type="match status" value="1"/>
</dbReference>
<dbReference type="STRING" id="413882.AAW51_3833"/>
<evidence type="ECO:0000256" key="1">
    <source>
        <dbReference type="SAM" id="SignalP"/>
    </source>
</evidence>
<dbReference type="Pfam" id="PF07995">
    <property type="entry name" value="GSDH"/>
    <property type="match status" value="1"/>
</dbReference>
<feature type="domain" description="Glucose/Sorbosone dehydrogenase" evidence="2">
    <location>
        <begin position="35"/>
        <end position="363"/>
    </location>
</feature>
<reference evidence="3 4" key="1">
    <citation type="submission" date="2015-05" db="EMBL/GenBank/DDBJ databases">
        <authorList>
            <person name="Tang B."/>
            <person name="Yu Y."/>
        </authorList>
    </citation>
    <scope>NUCLEOTIDE SEQUENCE [LARGE SCALE GENOMIC DNA]</scope>
    <source>
        <strain evidence="3 4">DSM 7029</strain>
    </source>
</reference>
<evidence type="ECO:0000313" key="4">
    <source>
        <dbReference type="Proteomes" id="UP000035352"/>
    </source>
</evidence>
<evidence type="ECO:0000259" key="2">
    <source>
        <dbReference type="Pfam" id="PF07995"/>
    </source>
</evidence>
<protein>
    <submittedName>
        <fullName evidence="3">Oxidoreductase</fullName>
    </submittedName>
</protein>
<dbReference type="PATRIC" id="fig|413882.6.peg.4002"/>
<sequence>MRGSRRALAAAFALLLWAGAAGAQALKPVTVAKGLQHPWSLAFLPDGRMLVTERPGRLRVVSAQGALSRPLQGVPAVDHRGQGGLLDVAVDPQFKDNGWIYLSYAEAGDGGNATAVARAKLQGERLTDLAVIFRQTPRYDGGNHFGSRLVFARDGRLFITLGDRFSLRDQAQALDNHLGKIVRIEPDGKVPADNPLARRAGAKPEIWSYGHRNVQGAVLHPTTGELWTHEHGPQGGDEVNIAEAGKNYGWPVITYGREYGTGFKIGEGDAKPGMEQPLIHWTPSIAPSGMAFVTSDRYPGWQGSLFVGALRNQALLRLELDGRKVVRQERLLQTLNERIRDVRQGPDGWLYVLTDSEDGKVLRLQR</sequence>
<dbReference type="PANTHER" id="PTHR19328">
    <property type="entry name" value="HEDGEHOG-INTERACTING PROTEIN"/>
    <property type="match status" value="1"/>
</dbReference>
<keyword evidence="1" id="KW-0732">Signal</keyword>